<gene>
    <name evidence="11" type="ORF">V1264_020189</name>
</gene>
<feature type="chain" id="PRO_5042920052" evidence="8">
    <location>
        <begin position="23"/>
        <end position="902"/>
    </location>
</feature>
<evidence type="ECO:0000259" key="9">
    <source>
        <dbReference type="PROSITE" id="PS50234"/>
    </source>
</evidence>
<dbReference type="AlphaFoldDB" id="A0AAN9B9I8"/>
<dbReference type="SUPFAM" id="SSF53300">
    <property type="entry name" value="vWA-like"/>
    <property type="match status" value="1"/>
</dbReference>
<feature type="signal peptide" evidence="8">
    <location>
        <begin position="1"/>
        <end position="22"/>
    </location>
</feature>
<evidence type="ECO:0000256" key="1">
    <source>
        <dbReference type="ARBA" id="ARBA00004613"/>
    </source>
</evidence>
<dbReference type="Proteomes" id="UP001374579">
    <property type="component" value="Unassembled WGS sequence"/>
</dbReference>
<evidence type="ECO:0000256" key="6">
    <source>
        <dbReference type="ARBA" id="ARBA00022900"/>
    </source>
</evidence>
<dbReference type="SMART" id="SM00327">
    <property type="entry name" value="VWA"/>
    <property type="match status" value="1"/>
</dbReference>
<dbReference type="Pfam" id="PF00092">
    <property type="entry name" value="VWA"/>
    <property type="match status" value="1"/>
</dbReference>
<evidence type="ECO:0000313" key="11">
    <source>
        <dbReference type="EMBL" id="KAK7101876.1"/>
    </source>
</evidence>
<comment type="similarity">
    <text evidence="2">Belongs to the ITIH family.</text>
</comment>
<organism evidence="11 12">
    <name type="scientific">Littorina saxatilis</name>
    <dbReference type="NCBI Taxonomy" id="31220"/>
    <lineage>
        <taxon>Eukaryota</taxon>
        <taxon>Metazoa</taxon>
        <taxon>Spiralia</taxon>
        <taxon>Lophotrochozoa</taxon>
        <taxon>Mollusca</taxon>
        <taxon>Gastropoda</taxon>
        <taxon>Caenogastropoda</taxon>
        <taxon>Littorinimorpha</taxon>
        <taxon>Littorinoidea</taxon>
        <taxon>Littorinidae</taxon>
        <taxon>Littorina</taxon>
    </lineage>
</organism>
<reference evidence="11 12" key="1">
    <citation type="submission" date="2024-02" db="EMBL/GenBank/DDBJ databases">
        <title>Chromosome-scale genome assembly of the rough periwinkle Littorina saxatilis.</title>
        <authorList>
            <person name="De Jode A."/>
            <person name="Faria R."/>
            <person name="Formenti G."/>
            <person name="Sims Y."/>
            <person name="Smith T.P."/>
            <person name="Tracey A."/>
            <person name="Wood J.M.D."/>
            <person name="Zagrodzka Z.B."/>
            <person name="Johannesson K."/>
            <person name="Butlin R.K."/>
            <person name="Leder E.H."/>
        </authorList>
    </citation>
    <scope>NUCLEOTIDE SEQUENCE [LARGE SCALE GENOMIC DNA]</scope>
    <source>
        <strain evidence="11">Snail1</strain>
        <tissue evidence="11">Muscle</tissue>
    </source>
</reference>
<feature type="domain" description="VIT" evidence="10">
    <location>
        <begin position="12"/>
        <end position="144"/>
    </location>
</feature>
<evidence type="ECO:0000256" key="4">
    <source>
        <dbReference type="ARBA" id="ARBA00022690"/>
    </source>
</evidence>
<dbReference type="GO" id="GO:0030212">
    <property type="term" value="P:hyaluronan metabolic process"/>
    <property type="evidence" value="ECO:0007669"/>
    <property type="project" value="InterPro"/>
</dbReference>
<dbReference type="GO" id="GO:0005576">
    <property type="term" value="C:extracellular region"/>
    <property type="evidence" value="ECO:0007669"/>
    <property type="project" value="UniProtKB-SubCell"/>
</dbReference>
<dbReference type="Gene3D" id="3.40.50.410">
    <property type="entry name" value="von Willebrand factor, type A domain"/>
    <property type="match status" value="1"/>
</dbReference>
<dbReference type="InterPro" id="IPR050934">
    <property type="entry name" value="ITIH"/>
</dbReference>
<evidence type="ECO:0000256" key="7">
    <source>
        <dbReference type="ARBA" id="ARBA00023180"/>
    </source>
</evidence>
<dbReference type="PROSITE" id="PS51468">
    <property type="entry name" value="VIT"/>
    <property type="match status" value="1"/>
</dbReference>
<dbReference type="InterPro" id="IPR002035">
    <property type="entry name" value="VWF_A"/>
</dbReference>
<keyword evidence="3" id="KW-0964">Secreted</keyword>
<comment type="caution">
    <text evidence="11">The sequence shown here is derived from an EMBL/GenBank/DDBJ whole genome shotgun (WGS) entry which is preliminary data.</text>
</comment>
<evidence type="ECO:0000313" key="12">
    <source>
        <dbReference type="Proteomes" id="UP001374579"/>
    </source>
</evidence>
<keyword evidence="5 8" id="KW-0732">Signal</keyword>
<dbReference type="PROSITE" id="PS50234">
    <property type="entry name" value="VWFA"/>
    <property type="match status" value="1"/>
</dbReference>
<protein>
    <submittedName>
        <fullName evidence="11">Uncharacterized protein</fullName>
    </submittedName>
</protein>
<evidence type="ECO:0000256" key="2">
    <source>
        <dbReference type="ARBA" id="ARBA00010158"/>
    </source>
</evidence>
<dbReference type="PANTHER" id="PTHR10338">
    <property type="entry name" value="INTER-ALPHA-TRYPSIN INHIBITOR HEAVY CHAIN FAMILY MEMBER"/>
    <property type="match status" value="1"/>
</dbReference>
<evidence type="ECO:0000256" key="8">
    <source>
        <dbReference type="SAM" id="SignalP"/>
    </source>
</evidence>
<evidence type="ECO:0000256" key="5">
    <source>
        <dbReference type="ARBA" id="ARBA00022729"/>
    </source>
</evidence>
<keyword evidence="7" id="KW-0325">Glycoprotein</keyword>
<comment type="subcellular location">
    <subcellularLocation>
        <location evidence="1">Secreted</location>
    </subcellularLocation>
</comment>
<dbReference type="PANTHER" id="PTHR10338:SF108">
    <property type="entry name" value="INTER-ALPHA-TRYPSIN INHIBITOR HEAVY CHAIN H4-LIKE PROTEIN"/>
    <property type="match status" value="1"/>
</dbReference>
<dbReference type="EMBL" id="JBAMIC010000010">
    <property type="protein sequence ID" value="KAK7101876.1"/>
    <property type="molecule type" value="Genomic_DNA"/>
</dbReference>
<dbReference type="Pfam" id="PF06668">
    <property type="entry name" value="ITI_HC_C"/>
    <property type="match status" value="1"/>
</dbReference>
<keyword evidence="6" id="KW-0722">Serine protease inhibitor</keyword>
<proteinExistence type="inferred from homology"/>
<feature type="domain" description="VWFA" evidence="9">
    <location>
        <begin position="277"/>
        <end position="456"/>
    </location>
</feature>
<dbReference type="GO" id="GO:0004867">
    <property type="term" value="F:serine-type endopeptidase inhibitor activity"/>
    <property type="evidence" value="ECO:0007669"/>
    <property type="project" value="UniProtKB-KW"/>
</dbReference>
<dbReference type="InterPro" id="IPR010600">
    <property type="entry name" value="ITI_HC_C"/>
</dbReference>
<dbReference type="SMART" id="SM00609">
    <property type="entry name" value="VIT"/>
    <property type="match status" value="1"/>
</dbReference>
<dbReference type="InterPro" id="IPR013694">
    <property type="entry name" value="VIT"/>
</dbReference>
<sequence>MSPRVCYLLVCVICFVVLTVYCDESPRISSLYACTDIKYRFATTRITSHVTNPSNQSRQAVFDITLPNDAFIANFTLEIEGKAYQGRVEERDKALKQYNFNTSIPKGAASGGRVTQRPRETNQFRVALKVAPFENVTFNLTYQEILERRLGTYNHVLYIDPGQPVEDMRIDVSIEENRDIIDLVVPPIRSDRLANFNVSDMNKLVNIERPSRRQAHVSYRPTVRDQQIQGMSPDGLSGLFTVKYDVNRSLDAGEVMSVNGYFVHFFAPPVRDPIPKDVLFILDTSTSMMMEKLGQLQDAMRVILTDMAPADRFALMQFNSRATFWKKQLLPVNPITIQWAMEYVGSLKARGYTNIDSAMSKGLEFLNEDPTVQGDNSLIIFLTDGRPTRGDTDRSAILQKVREQNRKNVAVYGLAFGKDADWPLVKKMALQNHGVGRRIYQDADAALQIQGFYAELSTLLLTGVRASYLDSEVDVQTLTRTQFQKFFNGSELVIAGKLVRLNQTALQVLLQASGVKGAINLTVVPDPEPIARAEMPTCGLLEVKDLTAVAEKMWAYLTIREMLKERVGEHEELKKQELKNKALQLALKYKFVTPVTSLVVNKPGSEELAFLQEDASELLDESDITAVENLYHVQNYTALLNATAPTTATPTTTTAGMSGRGGGGGDPHFMVEMASLPYPLCFDVRGDTGDVFQLLRDPTTGLTVNVEIREGHTRSADSRSRFYIRRAAILMQDVIAEVSVAHVTVNGVIVLHWDTSKSVYMPGVWIMMKNSTLRFALDWGVEIDVTRHVRGGANQRGEEFLNVEMQNEARLSHESTGLLGQFVHKDVKLQKIKQRHGRLVAELEVMNGPRRVVSHGRAVVKNRRDPFFKRRAPCLMVDSLWSKTLDRPTRFYKVHSLYHIGL</sequence>
<name>A0AAN9B9I8_9CAEN</name>
<keyword evidence="4" id="KW-0646">Protease inhibitor</keyword>
<dbReference type="InterPro" id="IPR036465">
    <property type="entry name" value="vWFA_dom_sf"/>
</dbReference>
<evidence type="ECO:0000256" key="3">
    <source>
        <dbReference type="ARBA" id="ARBA00022525"/>
    </source>
</evidence>
<accession>A0AAN9B9I8</accession>
<evidence type="ECO:0000259" key="10">
    <source>
        <dbReference type="PROSITE" id="PS51468"/>
    </source>
</evidence>
<keyword evidence="12" id="KW-1185">Reference proteome</keyword>
<dbReference type="Pfam" id="PF08487">
    <property type="entry name" value="VIT"/>
    <property type="match status" value="1"/>
</dbReference>